<keyword evidence="6" id="KW-1133">Transmembrane helix</keyword>
<accession>A0A3R6Z3Z8</accession>
<name>A0A3R6Z3Z8_9STRA</name>
<organism evidence="8 9">
    <name type="scientific">Aphanomyces invadans</name>
    <dbReference type="NCBI Taxonomy" id="157072"/>
    <lineage>
        <taxon>Eukaryota</taxon>
        <taxon>Sar</taxon>
        <taxon>Stramenopiles</taxon>
        <taxon>Oomycota</taxon>
        <taxon>Saprolegniomycetes</taxon>
        <taxon>Saprolegniales</taxon>
        <taxon>Verrucalvaceae</taxon>
        <taxon>Aphanomyces</taxon>
    </lineage>
</organism>
<keyword evidence="4" id="KW-0418">Kinase</keyword>
<dbReference type="PANTHER" id="PTHR45800:SF11">
    <property type="entry name" value="PHOSPHATIDYLINOSITOL 3-KINASE-RELATED PROTEIN KINASE"/>
    <property type="match status" value="1"/>
</dbReference>
<dbReference type="InterPro" id="IPR011009">
    <property type="entry name" value="Kinase-like_dom_sf"/>
</dbReference>
<keyword evidence="6" id="KW-0472">Membrane</keyword>
<dbReference type="InterPro" id="IPR000719">
    <property type="entry name" value="Prot_kinase_dom"/>
</dbReference>
<protein>
    <recommendedName>
        <fullName evidence="7">Protein kinase domain-containing protein</fullName>
    </recommendedName>
</protein>
<evidence type="ECO:0000256" key="5">
    <source>
        <dbReference type="ARBA" id="ARBA00022840"/>
    </source>
</evidence>
<evidence type="ECO:0000256" key="3">
    <source>
        <dbReference type="ARBA" id="ARBA00022741"/>
    </source>
</evidence>
<dbReference type="InterPro" id="IPR008271">
    <property type="entry name" value="Ser/Thr_kinase_AS"/>
</dbReference>
<keyword evidence="6" id="KW-0812">Transmembrane</keyword>
<dbReference type="PROSITE" id="PS00108">
    <property type="entry name" value="PROTEIN_KINASE_ST"/>
    <property type="match status" value="1"/>
</dbReference>
<proteinExistence type="inferred from homology"/>
<evidence type="ECO:0000256" key="4">
    <source>
        <dbReference type="ARBA" id="ARBA00022777"/>
    </source>
</evidence>
<sequence>DLSRNNLADLNLTALVTSTSYPYLLHLDLTGNQLTELPRCIYTMIDLLELYLANNSIPLPLHVTPYEFEFLSGLDYFYMDSVDSIVCNGDGSQLHMLKGNKICVTAHASGESAPASPPSDDTSWSYSTLSWILLVSGIIEAVVGVAVFMAYRKQKSHKWAALQHSYTTTASSGERERLLSVEHVIYASMEAWTSKTPLSEALEAEALRLDCDALSLDVRLAQGGYGEVWRGHYHHSLVAIKLLLPEKRAPADIEAFMREIVLLARYSKRDLMLVTEYVAGGDLRVLLDADPSRPWSQRKVQFAIDIAVAMEYLHALDIVHRDIKAKNVLVDAEHGAKLCDFGVAVHVYTLVGDGPDQQPATQGGFGTARARVGQMAVRECMAFLVDIDGFARVPATALAFSKHEVYNSGAKKLGSFQAYCPHDCSAEDMGPASFSVDQVHAIACLDIRLFNQDRHSGNLLVQHTSGNQTSPLQHPWNLIPIDHGCCLPELEYMDETTFAWMHWPQAKVPFDTKTKAYVGSLDSFAQEKTMKQSIRPPVKALATLHVGTLLLKKCVAMGLTAYDMAQLLVRSSPSVPSPVECLVAQLKHLDPYSHIQLYLRVFEVALDKLVRRMFPRSSNKPAACTDNVWMAQEQSQQTYVARKTYAKVLLSSAA</sequence>
<keyword evidence="9" id="KW-1185">Reference proteome</keyword>
<dbReference type="InterPro" id="IPR001245">
    <property type="entry name" value="Ser-Thr/Tyr_kinase_cat_dom"/>
</dbReference>
<evidence type="ECO:0000259" key="7">
    <source>
        <dbReference type="PROSITE" id="PS50011"/>
    </source>
</evidence>
<dbReference type="GO" id="GO:0005524">
    <property type="term" value="F:ATP binding"/>
    <property type="evidence" value="ECO:0007669"/>
    <property type="project" value="UniProtKB-KW"/>
</dbReference>
<dbReference type="SUPFAM" id="SSF56112">
    <property type="entry name" value="Protein kinase-like (PK-like)"/>
    <property type="match status" value="1"/>
</dbReference>
<reference evidence="8 9" key="1">
    <citation type="submission" date="2018-08" db="EMBL/GenBank/DDBJ databases">
        <title>Aphanomyces genome sequencing and annotation.</title>
        <authorList>
            <person name="Minardi D."/>
            <person name="Oidtmann B."/>
            <person name="Van Der Giezen M."/>
            <person name="Studholme D.J."/>
        </authorList>
    </citation>
    <scope>NUCLEOTIDE SEQUENCE [LARGE SCALE GENOMIC DNA]</scope>
    <source>
        <strain evidence="8 9">NJM0002</strain>
    </source>
</reference>
<dbReference type="EMBL" id="QUSY01000423">
    <property type="protein sequence ID" value="RHY29555.1"/>
    <property type="molecule type" value="Genomic_DNA"/>
</dbReference>
<feature type="transmembrane region" description="Helical" evidence="6">
    <location>
        <begin position="129"/>
        <end position="151"/>
    </location>
</feature>
<dbReference type="PANTHER" id="PTHR45800">
    <property type="entry name" value="PHOSPHATIDYLINOSITOL 4-KINASE GAMMA"/>
    <property type="match status" value="1"/>
</dbReference>
<dbReference type="PROSITE" id="PS50011">
    <property type="entry name" value="PROTEIN_KINASE_DOM"/>
    <property type="match status" value="1"/>
</dbReference>
<comment type="similarity">
    <text evidence="1">Belongs to the PI3/PI4-kinase family. Type II PI4K subfamily.</text>
</comment>
<evidence type="ECO:0000256" key="2">
    <source>
        <dbReference type="ARBA" id="ARBA00022679"/>
    </source>
</evidence>
<keyword evidence="3" id="KW-0547">Nucleotide-binding</keyword>
<dbReference type="InterPro" id="IPR044571">
    <property type="entry name" value="P4KG1-8"/>
</dbReference>
<dbReference type="AlphaFoldDB" id="A0A3R6Z3Z8"/>
<dbReference type="Pfam" id="PF07714">
    <property type="entry name" value="PK_Tyr_Ser-Thr"/>
    <property type="match status" value="1"/>
</dbReference>
<keyword evidence="5" id="KW-0067">ATP-binding</keyword>
<evidence type="ECO:0000313" key="8">
    <source>
        <dbReference type="EMBL" id="RHY29555.1"/>
    </source>
</evidence>
<dbReference type="InterPro" id="IPR000403">
    <property type="entry name" value="PI3/4_kinase_cat_dom"/>
</dbReference>
<dbReference type="Gene3D" id="1.10.510.10">
    <property type="entry name" value="Transferase(Phosphotransferase) domain 1"/>
    <property type="match status" value="1"/>
</dbReference>
<evidence type="ECO:0000313" key="9">
    <source>
        <dbReference type="Proteomes" id="UP000285060"/>
    </source>
</evidence>
<feature type="non-terminal residue" evidence="8">
    <location>
        <position position="1"/>
    </location>
</feature>
<keyword evidence="2" id="KW-0808">Transferase</keyword>
<dbReference type="GO" id="GO:0004672">
    <property type="term" value="F:protein kinase activity"/>
    <property type="evidence" value="ECO:0007669"/>
    <property type="project" value="InterPro"/>
</dbReference>
<comment type="caution">
    <text evidence="8">The sequence shown here is derived from an EMBL/GenBank/DDBJ whole genome shotgun (WGS) entry which is preliminary data.</text>
</comment>
<dbReference type="VEuPathDB" id="FungiDB:H310_11716"/>
<feature type="domain" description="Protein kinase" evidence="7">
    <location>
        <begin position="214"/>
        <end position="477"/>
    </location>
</feature>
<dbReference type="Proteomes" id="UP000285060">
    <property type="component" value="Unassembled WGS sequence"/>
</dbReference>
<evidence type="ECO:0000256" key="6">
    <source>
        <dbReference type="SAM" id="Phobius"/>
    </source>
</evidence>
<dbReference type="InterPro" id="IPR032675">
    <property type="entry name" value="LRR_dom_sf"/>
</dbReference>
<dbReference type="SMART" id="SM00220">
    <property type="entry name" value="S_TKc"/>
    <property type="match status" value="1"/>
</dbReference>
<dbReference type="Gene3D" id="3.80.10.10">
    <property type="entry name" value="Ribonuclease Inhibitor"/>
    <property type="match status" value="1"/>
</dbReference>
<dbReference type="SUPFAM" id="SSF52058">
    <property type="entry name" value="L domain-like"/>
    <property type="match status" value="1"/>
</dbReference>
<dbReference type="Pfam" id="PF00454">
    <property type="entry name" value="PI3_PI4_kinase"/>
    <property type="match status" value="1"/>
</dbReference>
<gene>
    <name evidence="8" type="ORF">DYB32_005053</name>
</gene>
<evidence type="ECO:0000256" key="1">
    <source>
        <dbReference type="ARBA" id="ARBA00008941"/>
    </source>
</evidence>